<reference evidence="1" key="1">
    <citation type="submission" date="2018-10" db="EMBL/GenBank/DDBJ databases">
        <title>Hidden diversity of soil giant viruses.</title>
        <authorList>
            <person name="Schulz F."/>
            <person name="Alteio L."/>
            <person name="Goudeau D."/>
            <person name="Ryan E.M."/>
            <person name="Malmstrom R.R."/>
            <person name="Blanchard J."/>
            <person name="Woyke T."/>
        </authorList>
    </citation>
    <scope>NUCLEOTIDE SEQUENCE</scope>
    <source>
        <strain evidence="1">TEV1</strain>
    </source>
</reference>
<accession>A0A3G4ZRL8</accession>
<dbReference type="EMBL" id="MK071982">
    <property type="protein sequence ID" value="AYV76069.1"/>
    <property type="molecule type" value="Genomic_DNA"/>
</dbReference>
<organism evidence="1">
    <name type="scientific">Terrestrivirus sp</name>
    <dbReference type="NCBI Taxonomy" id="2487775"/>
    <lineage>
        <taxon>Viruses</taxon>
        <taxon>Varidnaviria</taxon>
        <taxon>Bamfordvirae</taxon>
        <taxon>Nucleocytoviricota</taxon>
        <taxon>Megaviricetes</taxon>
        <taxon>Imitervirales</taxon>
        <taxon>Mimiviridae</taxon>
        <taxon>Klosneuvirinae</taxon>
    </lineage>
</organism>
<gene>
    <name evidence="1" type="ORF">Terrestrivirus4_117</name>
</gene>
<protein>
    <submittedName>
        <fullName evidence="1">Uncharacterized protein</fullName>
    </submittedName>
</protein>
<evidence type="ECO:0000313" key="1">
    <source>
        <dbReference type="EMBL" id="AYV76069.1"/>
    </source>
</evidence>
<proteinExistence type="predicted"/>
<sequence>MEQAYKLLYDKFNNYTMTLRPFVHDKTANTIIFTGDGYFDPVLVILGMRQHGVLSAKTEYVSSEVDRVIITDVNLPLLEKVMSMDPDWKNIDSIMAKLNVPKPKDKSIPDNGTVTLEETDGPILVSGKAWNEYWRLKEKTGPESGWDIPTSAEIKKVVGFI</sequence>
<name>A0A3G4ZRL8_9VIRU</name>